<evidence type="ECO:0000313" key="2">
    <source>
        <dbReference type="EMBL" id="PNC56806.1"/>
    </source>
</evidence>
<dbReference type="AlphaFoldDB" id="A0AAP8T9C9"/>
<reference evidence="2 3" key="1">
    <citation type="journal article" date="2017" name="BMC Genomics">
        <title>Genome sequencing of 39 Akkermansia muciniphila isolates reveals its population structure, genomic and functional diverisity, and global distribution in mammalian gut microbiotas.</title>
        <authorList>
            <person name="Guo X."/>
            <person name="Li S."/>
            <person name="Zhang J."/>
            <person name="Wu F."/>
            <person name="Li X."/>
            <person name="Wu D."/>
            <person name="Zhang M."/>
            <person name="Ou Z."/>
            <person name="Jie Z."/>
            <person name="Yan Q."/>
            <person name="Li P."/>
            <person name="Yi J."/>
            <person name="Peng Y."/>
        </authorList>
    </citation>
    <scope>NUCLEOTIDE SEQUENCE [LARGE SCALE GENOMIC DNA]</scope>
    <source>
        <strain evidence="2 3">GP43</strain>
    </source>
</reference>
<comment type="caution">
    <text evidence="2">The sequence shown here is derived from an EMBL/GenBank/DDBJ whole genome shotgun (WGS) entry which is preliminary data.</text>
</comment>
<evidence type="ECO:0000256" key="1">
    <source>
        <dbReference type="SAM" id="SignalP"/>
    </source>
</evidence>
<dbReference type="EMBL" id="PJKN01000002">
    <property type="protein sequence ID" value="PNC56806.1"/>
    <property type="molecule type" value="Genomic_DNA"/>
</dbReference>
<gene>
    <name evidence="2" type="ORF">CXU09_04315</name>
</gene>
<evidence type="ECO:0000313" key="3">
    <source>
        <dbReference type="Proteomes" id="UP000235914"/>
    </source>
</evidence>
<organism evidence="2 3">
    <name type="scientific">Akkermansia muciniphila</name>
    <dbReference type="NCBI Taxonomy" id="239935"/>
    <lineage>
        <taxon>Bacteria</taxon>
        <taxon>Pseudomonadati</taxon>
        <taxon>Verrucomicrobiota</taxon>
        <taxon>Verrucomicrobiia</taxon>
        <taxon>Verrucomicrobiales</taxon>
        <taxon>Akkermansiaceae</taxon>
        <taxon>Akkermansia</taxon>
    </lineage>
</organism>
<keyword evidence="1" id="KW-0732">Signal</keyword>
<protein>
    <submittedName>
        <fullName evidence="2">Uncharacterized protein</fullName>
    </submittedName>
</protein>
<dbReference type="Proteomes" id="UP000235914">
    <property type="component" value="Unassembled WGS sequence"/>
</dbReference>
<accession>A0AAP8T9C9</accession>
<sequence length="233" mass="26588">MKPYITILFIAIASLLALQATDASQESFDWKAALKEVDPSDFDNYQQYYVDLIANPYTYEVTCKSGERVIKHSCAAFGYDFENKNEVILIKSIEMGKYGKFHSIDSTTIPLKSIISITRAKRLPDKDRELGLNDDYKNYDDPNTYYQEVLDSINESELYRIKAQIVNKEGIKVTRVFYAFAYCKSYANPDKAAIFLDISDDSVDQKVADRIGIHMVIPIEDIIEIQCQIVGNP</sequence>
<dbReference type="RefSeq" id="WP_102735438.1">
    <property type="nucleotide sequence ID" value="NZ_PJKN01000002.1"/>
</dbReference>
<proteinExistence type="predicted"/>
<feature type="chain" id="PRO_5042860629" evidence="1">
    <location>
        <begin position="20"/>
        <end position="233"/>
    </location>
</feature>
<feature type="signal peptide" evidence="1">
    <location>
        <begin position="1"/>
        <end position="19"/>
    </location>
</feature>
<name>A0AAP8T9C9_9BACT</name>